<dbReference type="KEGG" id="bliq:INP51_05625"/>
<keyword evidence="2" id="KW-0238">DNA-binding</keyword>
<dbReference type="Pfam" id="PF12833">
    <property type="entry name" value="HTH_18"/>
    <property type="match status" value="1"/>
</dbReference>
<reference evidence="5 6" key="1">
    <citation type="submission" date="2020-10" db="EMBL/GenBank/DDBJ databases">
        <title>Blautia liquoris sp.nov., isolated from the mud in a fermentation cellar used for the production of Chinese strong-flavoured liquor.</title>
        <authorList>
            <person name="Lu L."/>
        </authorList>
    </citation>
    <scope>NUCLEOTIDE SEQUENCE [LARGE SCALE GENOMIC DNA]</scope>
    <source>
        <strain evidence="5 6">LZLJ-3</strain>
    </source>
</reference>
<dbReference type="InterPro" id="IPR037923">
    <property type="entry name" value="HTH-like"/>
</dbReference>
<dbReference type="SUPFAM" id="SSF46689">
    <property type="entry name" value="Homeodomain-like"/>
    <property type="match status" value="2"/>
</dbReference>
<protein>
    <submittedName>
        <fullName evidence="5">Helix-turn-helix transcriptional regulator</fullName>
    </submittedName>
</protein>
<dbReference type="Gene3D" id="2.60.120.10">
    <property type="entry name" value="Jelly Rolls"/>
    <property type="match status" value="1"/>
</dbReference>
<dbReference type="Gene3D" id="1.10.10.60">
    <property type="entry name" value="Homeodomain-like"/>
    <property type="match status" value="2"/>
</dbReference>
<dbReference type="Pfam" id="PF02311">
    <property type="entry name" value="AraC_binding"/>
    <property type="match status" value="1"/>
</dbReference>
<dbReference type="PROSITE" id="PS01124">
    <property type="entry name" value="HTH_ARAC_FAMILY_2"/>
    <property type="match status" value="1"/>
</dbReference>
<organism evidence="5 6">
    <name type="scientific">Blautia liquoris</name>
    <dbReference type="NCBI Taxonomy" id="2779518"/>
    <lineage>
        <taxon>Bacteria</taxon>
        <taxon>Bacillati</taxon>
        <taxon>Bacillota</taxon>
        <taxon>Clostridia</taxon>
        <taxon>Lachnospirales</taxon>
        <taxon>Lachnospiraceae</taxon>
        <taxon>Blautia</taxon>
    </lineage>
</organism>
<sequence length="277" mass="31437">MNVWHDNKKIALSAAHNISTESTTFDFHFHDTYEIFFFISGKAQMFVTSRKYLLHPGSLLFLNTNEIHRVFPDFSAPYERMTVNFNPALIHSLPLNAYNPLACFQNTRIDNCNIAELDKASSNKCYELITHMISALKSPKSSDELLALSYLLQLLALGNDEFSKSNTHALPFPKLIEDALKIINDRISEPISLEIIACELSVDPFYLGHEFKKHTGTSPYHYIITKRIALAKESLANGANGLQACEESGFGEYTNFCRTFKKYVSLSPMQYQKSLCQ</sequence>
<gene>
    <name evidence="5" type="ORF">INP51_05625</name>
</gene>
<dbReference type="InterPro" id="IPR003313">
    <property type="entry name" value="AraC-bd"/>
</dbReference>
<dbReference type="InterPro" id="IPR009057">
    <property type="entry name" value="Homeodomain-like_sf"/>
</dbReference>
<dbReference type="PANTHER" id="PTHR43280:SF34">
    <property type="entry name" value="ARAC-FAMILY TRANSCRIPTIONAL REGULATOR"/>
    <property type="match status" value="1"/>
</dbReference>
<dbReference type="EMBL" id="CP063304">
    <property type="protein sequence ID" value="QOV20426.1"/>
    <property type="molecule type" value="Genomic_DNA"/>
</dbReference>
<dbReference type="AlphaFoldDB" id="A0A7M2RJC0"/>
<dbReference type="Proteomes" id="UP000593601">
    <property type="component" value="Chromosome"/>
</dbReference>
<dbReference type="SUPFAM" id="SSF51215">
    <property type="entry name" value="Regulatory protein AraC"/>
    <property type="match status" value="1"/>
</dbReference>
<evidence type="ECO:0000256" key="2">
    <source>
        <dbReference type="ARBA" id="ARBA00023125"/>
    </source>
</evidence>
<evidence type="ECO:0000256" key="1">
    <source>
        <dbReference type="ARBA" id="ARBA00023015"/>
    </source>
</evidence>
<dbReference type="InterPro" id="IPR018060">
    <property type="entry name" value="HTH_AraC"/>
</dbReference>
<dbReference type="GO" id="GO:0003700">
    <property type="term" value="F:DNA-binding transcription factor activity"/>
    <property type="evidence" value="ECO:0007669"/>
    <property type="project" value="InterPro"/>
</dbReference>
<proteinExistence type="predicted"/>
<dbReference type="InterPro" id="IPR014710">
    <property type="entry name" value="RmlC-like_jellyroll"/>
</dbReference>
<accession>A0A7M2RJC0</accession>
<keyword evidence="1" id="KW-0805">Transcription regulation</keyword>
<feature type="domain" description="HTH araC/xylS-type" evidence="4">
    <location>
        <begin position="177"/>
        <end position="274"/>
    </location>
</feature>
<name>A0A7M2RJC0_9FIRM</name>
<dbReference type="RefSeq" id="WP_193736746.1">
    <property type="nucleotide sequence ID" value="NZ_CP063304.1"/>
</dbReference>
<evidence type="ECO:0000313" key="5">
    <source>
        <dbReference type="EMBL" id="QOV20426.1"/>
    </source>
</evidence>
<keyword evidence="6" id="KW-1185">Reference proteome</keyword>
<dbReference type="PANTHER" id="PTHR43280">
    <property type="entry name" value="ARAC-FAMILY TRANSCRIPTIONAL REGULATOR"/>
    <property type="match status" value="1"/>
</dbReference>
<evidence type="ECO:0000259" key="4">
    <source>
        <dbReference type="PROSITE" id="PS01124"/>
    </source>
</evidence>
<dbReference type="GO" id="GO:0043565">
    <property type="term" value="F:sequence-specific DNA binding"/>
    <property type="evidence" value="ECO:0007669"/>
    <property type="project" value="InterPro"/>
</dbReference>
<evidence type="ECO:0000256" key="3">
    <source>
        <dbReference type="ARBA" id="ARBA00023163"/>
    </source>
</evidence>
<keyword evidence="3" id="KW-0804">Transcription</keyword>
<evidence type="ECO:0000313" key="6">
    <source>
        <dbReference type="Proteomes" id="UP000593601"/>
    </source>
</evidence>
<dbReference type="SMART" id="SM00342">
    <property type="entry name" value="HTH_ARAC"/>
    <property type="match status" value="1"/>
</dbReference>